<evidence type="ECO:0000313" key="2">
    <source>
        <dbReference type="Proteomes" id="UP000652761"/>
    </source>
</evidence>
<comment type="caution">
    <text evidence="1">The sequence shown here is derived from an EMBL/GenBank/DDBJ whole genome shotgun (WGS) entry which is preliminary data.</text>
</comment>
<reference evidence="1" key="1">
    <citation type="submission" date="2017-07" db="EMBL/GenBank/DDBJ databases">
        <title>Taro Niue Genome Assembly and Annotation.</title>
        <authorList>
            <person name="Atibalentja N."/>
            <person name="Keating K."/>
            <person name="Fields C.J."/>
        </authorList>
    </citation>
    <scope>NUCLEOTIDE SEQUENCE</scope>
    <source>
        <strain evidence="1">Niue_2</strain>
        <tissue evidence="1">Leaf</tissue>
    </source>
</reference>
<name>A0A843VWG3_COLES</name>
<gene>
    <name evidence="1" type="ORF">Taro_031339</name>
</gene>
<proteinExistence type="predicted"/>
<dbReference type="Proteomes" id="UP000652761">
    <property type="component" value="Unassembled WGS sequence"/>
</dbReference>
<organism evidence="1 2">
    <name type="scientific">Colocasia esculenta</name>
    <name type="common">Wild taro</name>
    <name type="synonym">Arum esculentum</name>
    <dbReference type="NCBI Taxonomy" id="4460"/>
    <lineage>
        <taxon>Eukaryota</taxon>
        <taxon>Viridiplantae</taxon>
        <taxon>Streptophyta</taxon>
        <taxon>Embryophyta</taxon>
        <taxon>Tracheophyta</taxon>
        <taxon>Spermatophyta</taxon>
        <taxon>Magnoliopsida</taxon>
        <taxon>Liliopsida</taxon>
        <taxon>Araceae</taxon>
        <taxon>Aroideae</taxon>
        <taxon>Colocasieae</taxon>
        <taxon>Colocasia</taxon>
    </lineage>
</organism>
<dbReference type="AlphaFoldDB" id="A0A843VWG3"/>
<accession>A0A843VWG3</accession>
<protein>
    <submittedName>
        <fullName evidence="1">Uncharacterized protein</fullName>
    </submittedName>
</protein>
<evidence type="ECO:0000313" key="1">
    <source>
        <dbReference type="EMBL" id="MQL98627.1"/>
    </source>
</evidence>
<dbReference type="EMBL" id="NMUH01002217">
    <property type="protein sequence ID" value="MQL98627.1"/>
    <property type="molecule type" value="Genomic_DNA"/>
</dbReference>
<keyword evidence="2" id="KW-1185">Reference proteome</keyword>
<sequence>MVIVLSSGVLVSRAVQCVSTLADGPSLGFRKGCRACLCRLACLGYKLVVLFLWWLPPQFSFARCSALASLSVRQVVIVPWDPQPRASVRGSSPGGGRTQVSDLEQKGKMVSEVVQALVQCGPASPSHCLDLRWFRSHVGRSGVGPQFGRTVLLPHVFDSAGSAGVIFGLTRVVVEAFTLFPLLCSTLW</sequence>